<dbReference type="GeneID" id="26643304"/>
<gene>
    <name evidence="6" type="ORF">MaMVDC_126</name>
</gene>
<keyword evidence="1" id="KW-0949">S-adenosyl-L-methionine</keyword>
<dbReference type="EMBL" id="KF356199">
    <property type="protein sequence ID" value="AGR48691.1"/>
    <property type="molecule type" value="Genomic_DNA"/>
</dbReference>
<dbReference type="GO" id="GO:0046872">
    <property type="term" value="F:metal ion binding"/>
    <property type="evidence" value="ECO:0007669"/>
    <property type="project" value="UniProtKB-KW"/>
</dbReference>
<keyword evidence="7" id="KW-1185">Reference proteome</keyword>
<dbReference type="RefSeq" id="YP_009217810.1">
    <property type="nucleotide sequence ID" value="NC_029002.1"/>
</dbReference>
<accession>A0A075BS31</accession>
<dbReference type="GO" id="GO:0051536">
    <property type="term" value="F:iron-sulfur cluster binding"/>
    <property type="evidence" value="ECO:0007669"/>
    <property type="project" value="UniProtKB-KW"/>
</dbReference>
<dbReference type="Proteomes" id="UP000028567">
    <property type="component" value="Segment"/>
</dbReference>
<dbReference type="CDD" id="cd01335">
    <property type="entry name" value="Radical_SAM"/>
    <property type="match status" value="1"/>
</dbReference>
<evidence type="ECO:0000256" key="2">
    <source>
        <dbReference type="ARBA" id="ARBA00022723"/>
    </source>
</evidence>
<evidence type="ECO:0000259" key="5">
    <source>
        <dbReference type="Pfam" id="PF04055"/>
    </source>
</evidence>
<dbReference type="InterPro" id="IPR007197">
    <property type="entry name" value="rSAM"/>
</dbReference>
<dbReference type="Gene3D" id="3.20.20.70">
    <property type="entry name" value="Aldolase class I"/>
    <property type="match status" value="1"/>
</dbReference>
<dbReference type="Pfam" id="PF04055">
    <property type="entry name" value="Radical_SAM"/>
    <property type="match status" value="1"/>
</dbReference>
<evidence type="ECO:0000256" key="4">
    <source>
        <dbReference type="ARBA" id="ARBA00023014"/>
    </source>
</evidence>
<feature type="domain" description="Radical SAM core" evidence="5">
    <location>
        <begin position="47"/>
        <end position="154"/>
    </location>
</feature>
<evidence type="ECO:0000313" key="7">
    <source>
        <dbReference type="Proteomes" id="UP000028567"/>
    </source>
</evidence>
<dbReference type="InterPro" id="IPR013785">
    <property type="entry name" value="Aldolase_TIM"/>
</dbReference>
<evidence type="ECO:0000313" key="6">
    <source>
        <dbReference type="EMBL" id="AGR48691.1"/>
    </source>
</evidence>
<name>A0A075BS31_9CAUD</name>
<dbReference type="SUPFAM" id="SSF102114">
    <property type="entry name" value="Radical SAM enzymes"/>
    <property type="match status" value="1"/>
</dbReference>
<keyword evidence="2" id="KW-0479">Metal-binding</keyword>
<keyword evidence="4" id="KW-0411">Iron-sulfur</keyword>
<proteinExistence type="predicted"/>
<evidence type="ECO:0000256" key="1">
    <source>
        <dbReference type="ARBA" id="ARBA00022691"/>
    </source>
</evidence>
<organism evidence="6 7">
    <name type="scientific">Microcystis phage MaMV-DC</name>
    <dbReference type="NCBI Taxonomy" id="1357715"/>
    <lineage>
        <taxon>Viruses</taxon>
        <taxon>Duplodnaviria</taxon>
        <taxon>Heunggongvirae</taxon>
        <taxon>Uroviricota</taxon>
        <taxon>Caudoviricetes</taxon>
        <taxon>Fukuivirus</taxon>
        <taxon>Fukuivirus MVDC</taxon>
    </lineage>
</organism>
<reference evidence="6 7" key="1">
    <citation type="submission" date="2013-07" db="EMBL/GenBank/DDBJ databases">
        <title>Sequencing and analysis of the complete genome of Microcystis aeruginosa phage MaMV-DC.</title>
        <authorList>
            <person name="Ou T."/>
            <person name="Li S.H."/>
            <person name="Zhang Q.Y."/>
        </authorList>
    </citation>
    <scope>NUCLEOTIDE SEQUENCE [LARGE SCALE GENOMIC DNA]</scope>
</reference>
<evidence type="ECO:0000256" key="3">
    <source>
        <dbReference type="ARBA" id="ARBA00023004"/>
    </source>
</evidence>
<sequence length="305" mass="33929">MNKFNETIALAHYINGDYECTLYADGTLVRTTGVVGGRPAYPCSIDIKITDYCDMGCKYCHESSTRSGKHADLTRLLDILSDIPAGVELANGGGNPLSHPDIVDYLVELKARGLIANITVNQGHLHRYATLIEDIVSRELVRGLGISITSSNYSSLRPVLRLSDNIVYHIIAGIHPISIIDELINLSAVTSKVLVLGYKNFGFGIDYHSPEVDAGIAQWRRFLPSLIGKCNLSFDNLAIEQLELRRLFTDEGWARFYMGDDFQFTMYIDAVKQQYAPTSRSYNRTSFDSTSLIDYFQAGFPCVSS</sequence>
<dbReference type="SFLD" id="SFLDS00029">
    <property type="entry name" value="Radical_SAM"/>
    <property type="match status" value="1"/>
</dbReference>
<keyword evidence="3" id="KW-0408">Iron</keyword>
<dbReference type="InterPro" id="IPR058240">
    <property type="entry name" value="rSAM_sf"/>
</dbReference>
<dbReference type="KEGG" id="vg:26643304"/>
<dbReference type="GO" id="GO:0003824">
    <property type="term" value="F:catalytic activity"/>
    <property type="evidence" value="ECO:0007669"/>
    <property type="project" value="InterPro"/>
</dbReference>
<protein>
    <submittedName>
        <fullName evidence="6">Putative Fe-S oxidoreductase</fullName>
    </submittedName>
</protein>